<evidence type="ECO:0000313" key="2">
    <source>
        <dbReference type="Proteomes" id="UP001431902"/>
    </source>
</evidence>
<evidence type="ECO:0000313" key="1">
    <source>
        <dbReference type="EMBL" id="MDI9232565.1"/>
    </source>
</evidence>
<gene>
    <name evidence="1" type="ORF">QLQ16_01795</name>
</gene>
<dbReference type="Proteomes" id="UP001431902">
    <property type="component" value="Unassembled WGS sequence"/>
</dbReference>
<sequence length="68" mass="7542">MSIANAVQRGSWVHVYDNQNRELFVKPCGNGPNDGLKGYTSHSVNIQRSGWIYTYNEKGAQTGTTPAR</sequence>
<dbReference type="EMBL" id="JASGBH010000001">
    <property type="protein sequence ID" value="MDI9232565.1"/>
    <property type="molecule type" value="Genomic_DNA"/>
</dbReference>
<reference evidence="1" key="1">
    <citation type="submission" date="2023-05" db="EMBL/GenBank/DDBJ databases">
        <title>Limnohabitans sp. strain HM2-2 Genome sequencing and assembly.</title>
        <authorList>
            <person name="Jung Y."/>
        </authorList>
    </citation>
    <scope>NUCLEOTIDE SEQUENCE</scope>
    <source>
        <strain evidence="1">HM2-2</strain>
    </source>
</reference>
<accession>A0ABT6X371</accession>
<name>A0ABT6X371_9BURK</name>
<comment type="caution">
    <text evidence="1">The sequence shown here is derived from an EMBL/GenBank/DDBJ whole genome shotgun (WGS) entry which is preliminary data.</text>
</comment>
<protein>
    <submittedName>
        <fullName evidence="1">Uncharacterized protein</fullName>
    </submittedName>
</protein>
<proteinExistence type="predicted"/>
<dbReference type="RefSeq" id="WP_283222968.1">
    <property type="nucleotide sequence ID" value="NZ_JASGBH010000001.1"/>
</dbReference>
<keyword evidence="2" id="KW-1185">Reference proteome</keyword>
<organism evidence="1 2">
    <name type="scientific">Limnohabitans lacus</name>
    <dbReference type="NCBI Taxonomy" id="3045173"/>
    <lineage>
        <taxon>Bacteria</taxon>
        <taxon>Pseudomonadati</taxon>
        <taxon>Pseudomonadota</taxon>
        <taxon>Betaproteobacteria</taxon>
        <taxon>Burkholderiales</taxon>
        <taxon>Comamonadaceae</taxon>
        <taxon>Limnohabitans</taxon>
    </lineage>
</organism>